<feature type="compositionally biased region" description="Low complexity" evidence="7">
    <location>
        <begin position="158"/>
        <end position="170"/>
    </location>
</feature>
<dbReference type="EMBL" id="JAVXUO010001617">
    <property type="protein sequence ID" value="KAK2980579.1"/>
    <property type="molecule type" value="Genomic_DNA"/>
</dbReference>
<feature type="region of interest" description="Disordered" evidence="7">
    <location>
        <begin position="142"/>
        <end position="199"/>
    </location>
</feature>
<dbReference type="FunFam" id="3.30.730.10:FF:000005">
    <property type="entry name" value="ethylene-responsive transcription factor RAP2-11"/>
    <property type="match status" value="1"/>
</dbReference>
<comment type="caution">
    <text evidence="9">The sequence shown here is derived from an EMBL/GenBank/DDBJ whole genome shotgun (WGS) entry which is preliminary data.</text>
</comment>
<dbReference type="Gene3D" id="3.30.730.10">
    <property type="entry name" value="AP2/ERF domain"/>
    <property type="match status" value="1"/>
</dbReference>
<keyword evidence="4" id="KW-0804">Transcription</keyword>
<keyword evidence="5" id="KW-0539">Nucleus</keyword>
<evidence type="ECO:0000259" key="8">
    <source>
        <dbReference type="PROSITE" id="PS51032"/>
    </source>
</evidence>
<dbReference type="SUPFAM" id="SSF54171">
    <property type="entry name" value="DNA-binding domain"/>
    <property type="match status" value="1"/>
</dbReference>
<name>A0AA88UDA8_9ASTE</name>
<feature type="region of interest" description="Disordered" evidence="7">
    <location>
        <begin position="1"/>
        <end position="25"/>
    </location>
</feature>
<dbReference type="PROSITE" id="PS51032">
    <property type="entry name" value="AP2_ERF"/>
    <property type="match status" value="1"/>
</dbReference>
<evidence type="ECO:0000256" key="7">
    <source>
        <dbReference type="SAM" id="MobiDB-lite"/>
    </source>
</evidence>
<evidence type="ECO:0000256" key="6">
    <source>
        <dbReference type="ARBA" id="ARBA00024343"/>
    </source>
</evidence>
<feature type="compositionally biased region" description="Pro residues" evidence="7">
    <location>
        <begin position="181"/>
        <end position="193"/>
    </location>
</feature>
<dbReference type="Pfam" id="PF00847">
    <property type="entry name" value="AP2"/>
    <property type="match status" value="1"/>
</dbReference>
<keyword evidence="3" id="KW-0238">DNA-binding</keyword>
<dbReference type="InterPro" id="IPR016177">
    <property type="entry name" value="DNA-bd_dom_sf"/>
</dbReference>
<feature type="domain" description="AP2/ERF" evidence="8">
    <location>
        <begin position="24"/>
        <end position="81"/>
    </location>
</feature>
<comment type="subcellular location">
    <subcellularLocation>
        <location evidence="1">Nucleus</location>
    </subcellularLocation>
</comment>
<evidence type="ECO:0000256" key="2">
    <source>
        <dbReference type="ARBA" id="ARBA00023015"/>
    </source>
</evidence>
<accession>A0AA88UDA8</accession>
<gene>
    <name evidence="9" type="ORF">RJ640_017441</name>
</gene>
<organism evidence="9 10">
    <name type="scientific">Escallonia rubra</name>
    <dbReference type="NCBI Taxonomy" id="112253"/>
    <lineage>
        <taxon>Eukaryota</taxon>
        <taxon>Viridiplantae</taxon>
        <taxon>Streptophyta</taxon>
        <taxon>Embryophyta</taxon>
        <taxon>Tracheophyta</taxon>
        <taxon>Spermatophyta</taxon>
        <taxon>Magnoliopsida</taxon>
        <taxon>eudicotyledons</taxon>
        <taxon>Gunneridae</taxon>
        <taxon>Pentapetalae</taxon>
        <taxon>asterids</taxon>
        <taxon>campanulids</taxon>
        <taxon>Escalloniales</taxon>
        <taxon>Escalloniaceae</taxon>
        <taxon>Escallonia</taxon>
    </lineage>
</organism>
<dbReference type="InterPro" id="IPR001471">
    <property type="entry name" value="AP2/ERF_dom"/>
</dbReference>
<protein>
    <recommendedName>
        <fullName evidence="8">AP2/ERF domain-containing protein</fullName>
    </recommendedName>
</protein>
<dbReference type="GO" id="GO:0005634">
    <property type="term" value="C:nucleus"/>
    <property type="evidence" value="ECO:0007669"/>
    <property type="project" value="UniProtKB-SubCell"/>
</dbReference>
<evidence type="ECO:0000256" key="5">
    <source>
        <dbReference type="ARBA" id="ARBA00023242"/>
    </source>
</evidence>
<sequence>MVPQPSSEGVRGRRKASTSRGHHRFVGVRQRPSGRWVAEIKDSLQKVRLWLGTFDTAEDAARAYDDAARALRGANARTNFELPHSVSDRVGSSALLNTEPFSFEEVCGTEEAEEGLLGALKAKLFDNNSLMRPLANTNIATASLNSKKNSPTTKREAQPSAAAVAPLAVPEIRSDENRNPYPNPNPKPNPNPSQGPTYNLEHTKIIDHMLPNRAHHNHQQDHDDEDRDHVQLMAAGQDQVHNHDPVDLVGGMQWHNECHDGTTANMWSTTDQQAQELVSWVPTQINHVNYQDGLFSLFSNSAVTTAAAPTTNTGGWPVYPGSTQAMIDMSFSSGNFFGHQAATGKSGKADMMSIQAAYASQINGSLGGGVWPSDQQIVHCENMNWGGAANASWDPLYVSSVLG</sequence>
<keyword evidence="10" id="KW-1185">Reference proteome</keyword>
<reference evidence="9" key="1">
    <citation type="submission" date="2022-12" db="EMBL/GenBank/DDBJ databases">
        <title>Draft genome assemblies for two species of Escallonia (Escalloniales).</title>
        <authorList>
            <person name="Chanderbali A."/>
            <person name="Dervinis C."/>
            <person name="Anghel I."/>
            <person name="Soltis D."/>
            <person name="Soltis P."/>
            <person name="Zapata F."/>
        </authorList>
    </citation>
    <scope>NUCLEOTIDE SEQUENCE</scope>
    <source>
        <strain evidence="9">UCBG92.1500</strain>
        <tissue evidence="9">Leaf</tissue>
    </source>
</reference>
<dbReference type="SMART" id="SM00380">
    <property type="entry name" value="AP2"/>
    <property type="match status" value="1"/>
</dbReference>
<feature type="compositionally biased region" description="Basic residues" evidence="7">
    <location>
        <begin position="12"/>
        <end position="25"/>
    </location>
</feature>
<dbReference type="CDD" id="cd00018">
    <property type="entry name" value="AP2"/>
    <property type="match status" value="1"/>
</dbReference>
<dbReference type="PANTHER" id="PTHR31194">
    <property type="entry name" value="SHN SHINE , DNA BINDING / TRANSCRIPTION FACTOR"/>
    <property type="match status" value="1"/>
</dbReference>
<evidence type="ECO:0000256" key="1">
    <source>
        <dbReference type="ARBA" id="ARBA00004123"/>
    </source>
</evidence>
<dbReference type="Proteomes" id="UP001187471">
    <property type="component" value="Unassembled WGS sequence"/>
</dbReference>
<dbReference type="PRINTS" id="PR00367">
    <property type="entry name" value="ETHRSPELEMNT"/>
</dbReference>
<dbReference type="InterPro" id="IPR050913">
    <property type="entry name" value="AP2/ERF_ERF"/>
</dbReference>
<feature type="compositionally biased region" description="Polar residues" evidence="7">
    <location>
        <begin position="142"/>
        <end position="152"/>
    </location>
</feature>
<evidence type="ECO:0000313" key="9">
    <source>
        <dbReference type="EMBL" id="KAK2980579.1"/>
    </source>
</evidence>
<dbReference type="GO" id="GO:0003677">
    <property type="term" value="F:DNA binding"/>
    <property type="evidence" value="ECO:0007669"/>
    <property type="project" value="UniProtKB-KW"/>
</dbReference>
<keyword evidence="2" id="KW-0805">Transcription regulation</keyword>
<dbReference type="InterPro" id="IPR036955">
    <property type="entry name" value="AP2/ERF_dom_sf"/>
</dbReference>
<dbReference type="AlphaFoldDB" id="A0AA88UDA8"/>
<evidence type="ECO:0000256" key="3">
    <source>
        <dbReference type="ARBA" id="ARBA00023125"/>
    </source>
</evidence>
<dbReference type="GO" id="GO:0003700">
    <property type="term" value="F:DNA-binding transcription factor activity"/>
    <property type="evidence" value="ECO:0007669"/>
    <property type="project" value="InterPro"/>
</dbReference>
<evidence type="ECO:0000256" key="4">
    <source>
        <dbReference type="ARBA" id="ARBA00023163"/>
    </source>
</evidence>
<evidence type="ECO:0000313" key="10">
    <source>
        <dbReference type="Proteomes" id="UP001187471"/>
    </source>
</evidence>
<proteinExistence type="inferred from homology"/>
<comment type="similarity">
    <text evidence="6">Belongs to the AP2/ERF transcription factor family. ERF subfamily.</text>
</comment>
<dbReference type="PANTHER" id="PTHR31194:SF189">
    <property type="entry name" value="AP2_ERF DOMAIN-CONTAINING PROTEIN"/>
    <property type="match status" value="1"/>
</dbReference>